<dbReference type="SUPFAM" id="SSF53335">
    <property type="entry name" value="S-adenosyl-L-methionine-dependent methyltransferases"/>
    <property type="match status" value="1"/>
</dbReference>
<dbReference type="PROSITE" id="PS00092">
    <property type="entry name" value="N6_MTASE"/>
    <property type="match status" value="1"/>
</dbReference>
<accession>A0A518B494</accession>
<dbReference type="GO" id="GO:0032259">
    <property type="term" value="P:methylation"/>
    <property type="evidence" value="ECO:0007669"/>
    <property type="project" value="UniProtKB-KW"/>
</dbReference>
<dbReference type="REBASE" id="355312">
    <property type="entry name" value="M.PbaPan216ORF26160P"/>
</dbReference>
<organism evidence="7 8">
    <name type="scientific">Kolteria novifilia</name>
    <dbReference type="NCBI Taxonomy" id="2527975"/>
    <lineage>
        <taxon>Bacteria</taxon>
        <taxon>Pseudomonadati</taxon>
        <taxon>Planctomycetota</taxon>
        <taxon>Planctomycetia</taxon>
        <taxon>Kolteriales</taxon>
        <taxon>Kolteriaceae</taxon>
        <taxon>Kolteria</taxon>
    </lineage>
</organism>
<keyword evidence="2 7" id="KW-0489">Methyltransferase</keyword>
<dbReference type="PANTHER" id="PTHR33841">
    <property type="entry name" value="DNA METHYLTRANSFERASE YEEA-RELATED"/>
    <property type="match status" value="1"/>
</dbReference>
<dbReference type="PANTHER" id="PTHR33841:SF1">
    <property type="entry name" value="DNA METHYLTRANSFERASE A"/>
    <property type="match status" value="1"/>
</dbReference>
<protein>
    <recommendedName>
        <fullName evidence="1">site-specific DNA-methyltransferase (adenine-specific)</fullName>
        <ecNumber evidence="1">2.1.1.72</ecNumber>
    </recommendedName>
</protein>
<gene>
    <name evidence="7" type="primary">paeR7IM_1</name>
    <name evidence="7" type="ORF">Pan216_26160</name>
</gene>
<dbReference type="InterPro" id="IPR050953">
    <property type="entry name" value="N4_N6_ade-DNA_methylase"/>
</dbReference>
<reference evidence="7 8" key="1">
    <citation type="submission" date="2019-02" db="EMBL/GenBank/DDBJ databases">
        <title>Deep-cultivation of Planctomycetes and their phenomic and genomic characterization uncovers novel biology.</title>
        <authorList>
            <person name="Wiegand S."/>
            <person name="Jogler M."/>
            <person name="Boedeker C."/>
            <person name="Pinto D."/>
            <person name="Vollmers J."/>
            <person name="Rivas-Marin E."/>
            <person name="Kohn T."/>
            <person name="Peeters S.H."/>
            <person name="Heuer A."/>
            <person name="Rast P."/>
            <person name="Oberbeckmann S."/>
            <person name="Bunk B."/>
            <person name="Jeske O."/>
            <person name="Meyerdierks A."/>
            <person name="Storesund J.E."/>
            <person name="Kallscheuer N."/>
            <person name="Luecker S."/>
            <person name="Lage O.M."/>
            <person name="Pohl T."/>
            <person name="Merkel B.J."/>
            <person name="Hornburger P."/>
            <person name="Mueller R.-W."/>
            <person name="Bruemmer F."/>
            <person name="Labrenz M."/>
            <person name="Spormann A.M."/>
            <person name="Op den Camp H."/>
            <person name="Overmann J."/>
            <person name="Amann R."/>
            <person name="Jetten M.S.M."/>
            <person name="Mascher T."/>
            <person name="Medema M.H."/>
            <person name="Devos D.P."/>
            <person name="Kaster A.-K."/>
            <person name="Ovreas L."/>
            <person name="Rohde M."/>
            <person name="Galperin M.Y."/>
            <person name="Jogler C."/>
        </authorList>
    </citation>
    <scope>NUCLEOTIDE SEQUENCE [LARGE SCALE GENOMIC DNA]</scope>
    <source>
        <strain evidence="7 8">Pan216</strain>
    </source>
</reference>
<dbReference type="EC" id="2.1.1.72" evidence="1"/>
<comment type="catalytic activity">
    <reaction evidence="5">
        <text>a 2'-deoxyadenosine in DNA + S-adenosyl-L-methionine = an N(6)-methyl-2'-deoxyadenosine in DNA + S-adenosyl-L-homocysteine + H(+)</text>
        <dbReference type="Rhea" id="RHEA:15197"/>
        <dbReference type="Rhea" id="RHEA-COMP:12418"/>
        <dbReference type="Rhea" id="RHEA-COMP:12419"/>
        <dbReference type="ChEBI" id="CHEBI:15378"/>
        <dbReference type="ChEBI" id="CHEBI:57856"/>
        <dbReference type="ChEBI" id="CHEBI:59789"/>
        <dbReference type="ChEBI" id="CHEBI:90615"/>
        <dbReference type="ChEBI" id="CHEBI:90616"/>
        <dbReference type="EC" id="2.1.1.72"/>
    </reaction>
</comment>
<evidence type="ECO:0000259" key="6">
    <source>
        <dbReference type="Pfam" id="PF07669"/>
    </source>
</evidence>
<keyword evidence="8" id="KW-1185">Reference proteome</keyword>
<dbReference type="InterPro" id="IPR002052">
    <property type="entry name" value="DNA_methylase_N6_adenine_CS"/>
</dbReference>
<dbReference type="GO" id="GO:0009007">
    <property type="term" value="F:site-specific DNA-methyltransferase (adenine-specific) activity"/>
    <property type="evidence" value="ECO:0007669"/>
    <property type="project" value="UniProtKB-EC"/>
</dbReference>
<dbReference type="AlphaFoldDB" id="A0A518B494"/>
<dbReference type="RefSeq" id="WP_145258305.1">
    <property type="nucleotide sequence ID" value="NZ_CP036279.1"/>
</dbReference>
<dbReference type="Proteomes" id="UP000317093">
    <property type="component" value="Chromosome"/>
</dbReference>
<evidence type="ECO:0000256" key="1">
    <source>
        <dbReference type="ARBA" id="ARBA00011900"/>
    </source>
</evidence>
<dbReference type="OrthoDB" id="249114at2"/>
<evidence type="ECO:0000256" key="4">
    <source>
        <dbReference type="ARBA" id="ARBA00022691"/>
    </source>
</evidence>
<evidence type="ECO:0000256" key="3">
    <source>
        <dbReference type="ARBA" id="ARBA00022679"/>
    </source>
</evidence>
<dbReference type="Gene3D" id="3.40.50.150">
    <property type="entry name" value="Vaccinia Virus protein VP39"/>
    <property type="match status" value="1"/>
</dbReference>
<dbReference type="GO" id="GO:0003676">
    <property type="term" value="F:nucleic acid binding"/>
    <property type="evidence" value="ECO:0007669"/>
    <property type="project" value="InterPro"/>
</dbReference>
<dbReference type="Pfam" id="PF07669">
    <property type="entry name" value="Eco57I"/>
    <property type="match status" value="1"/>
</dbReference>
<evidence type="ECO:0000256" key="2">
    <source>
        <dbReference type="ARBA" id="ARBA00022603"/>
    </source>
</evidence>
<dbReference type="PRINTS" id="PR00507">
    <property type="entry name" value="N12N6MTFRASE"/>
</dbReference>
<sequence length="573" mass="65107">MDNPSLRQASLPGLCPISHALEDMASSGNEERGAIFTRREVVDFVLDILGYSVTKRLHKRRLLEPSFGHGDFLLRAIERLLHAWSQENGERDPDDLENAILGIELHQASYETTRERVIENLKSSFPQSTAARLADCWLKQGDFLLIDIPGSFDFAVGNPPYVRTEKIPDALIREYRRRYHTIYDRADLYVPFIERSLSLLADDGQLGFVCSDRWMKNRYGAPLRRMVAEGFFMKYYIDMTGKDAFHSDVTAYPAITVISRESEGVTKVVSKDDFSMDVLQDLSRELLEDATPVAHNPQIRTASGFANGESPWLLSSCEQLALVRRLERDFPTIENAYCRVGIGVATGADKVFIGPFDELDVEEERKIPLATTRDINSGRVSWTGLGIVNPFEESGKLVDLSAYPKLRRFFEQRKADLVNRHVAKRSPRNWYRTIDRIHANLASTPKLLIPDIKGHASIVLEDGRLYPHHNLYFVTSEEWDLEVLLAILRAGLAFLFVSLYSTTMRGGCFRFQAQNLRRICLPRWEDVPRVAKTSLKNAIKEGDLSACRELTATLLGMTDNEKQVFREVTAELV</sequence>
<dbReference type="InterPro" id="IPR029063">
    <property type="entry name" value="SAM-dependent_MTases_sf"/>
</dbReference>
<evidence type="ECO:0000313" key="8">
    <source>
        <dbReference type="Proteomes" id="UP000317093"/>
    </source>
</evidence>
<evidence type="ECO:0000313" key="7">
    <source>
        <dbReference type="EMBL" id="QDU61752.1"/>
    </source>
</evidence>
<name>A0A518B494_9BACT</name>
<proteinExistence type="predicted"/>
<dbReference type="InterPro" id="IPR011639">
    <property type="entry name" value="MethylTrfase_TaqI-like_dom"/>
</dbReference>
<feature type="domain" description="Type II methyltransferase M.TaqI-like" evidence="6">
    <location>
        <begin position="116"/>
        <end position="245"/>
    </location>
</feature>
<keyword evidence="3 7" id="KW-0808">Transferase</keyword>
<dbReference type="GO" id="GO:0006304">
    <property type="term" value="P:DNA modification"/>
    <property type="evidence" value="ECO:0007669"/>
    <property type="project" value="InterPro"/>
</dbReference>
<dbReference type="KEGG" id="knv:Pan216_26160"/>
<evidence type="ECO:0000256" key="5">
    <source>
        <dbReference type="ARBA" id="ARBA00047942"/>
    </source>
</evidence>
<keyword evidence="4" id="KW-0949">S-adenosyl-L-methionine</keyword>
<dbReference type="EMBL" id="CP036279">
    <property type="protein sequence ID" value="QDU61752.1"/>
    <property type="molecule type" value="Genomic_DNA"/>
</dbReference>